<reference evidence="2 3" key="1">
    <citation type="submission" date="2019-03" db="EMBL/GenBank/DDBJ databases">
        <title>Genomic Encyclopedia of Type Strains, Phase IV (KMG-IV): sequencing the most valuable type-strain genomes for metagenomic binning, comparative biology and taxonomic classification.</title>
        <authorList>
            <person name="Goeker M."/>
        </authorList>
    </citation>
    <scope>NUCLEOTIDE SEQUENCE [LARGE SCALE GENOMIC DNA]</scope>
    <source>
        <strain evidence="2 3">DSM 26377</strain>
    </source>
</reference>
<keyword evidence="1" id="KW-0472">Membrane</keyword>
<name>A0A4R7PGV2_9GAMM</name>
<proteinExistence type="predicted"/>
<dbReference type="OrthoDB" id="5763267at2"/>
<keyword evidence="1" id="KW-1133">Transmembrane helix</keyword>
<feature type="transmembrane region" description="Helical" evidence="1">
    <location>
        <begin position="170"/>
        <end position="191"/>
    </location>
</feature>
<gene>
    <name evidence="2" type="ORF">DFR24_2039</name>
</gene>
<dbReference type="AlphaFoldDB" id="A0A4R7PGV2"/>
<keyword evidence="1" id="KW-0812">Transmembrane</keyword>
<accession>A0A4R7PGV2</accession>
<keyword evidence="3" id="KW-1185">Reference proteome</keyword>
<sequence>MNRSLLRNEVLPLALLFAALVAATLLVDAFLHKVNIVWVGRYLGIPGVLLIVASMFYSLRKRKIVAAGNPASLLRAHKAMAWFGSLLVLVHAGIHFNAVLPWMAIAAMLVNVVSGLTGAFLRSRARTYVESRRKSMVERGLSPAEIETRLFWDATTLDLLKGWRVVHLPIALAFAGLVVGHILVIFLFWGWR</sequence>
<feature type="transmembrane region" description="Helical" evidence="1">
    <location>
        <begin position="79"/>
        <end position="96"/>
    </location>
</feature>
<dbReference type="Proteomes" id="UP000295341">
    <property type="component" value="Unassembled WGS sequence"/>
</dbReference>
<comment type="caution">
    <text evidence="2">The sequence shown here is derived from an EMBL/GenBank/DDBJ whole genome shotgun (WGS) entry which is preliminary data.</text>
</comment>
<evidence type="ECO:0000313" key="3">
    <source>
        <dbReference type="Proteomes" id="UP000295341"/>
    </source>
</evidence>
<feature type="transmembrane region" description="Helical" evidence="1">
    <location>
        <begin position="102"/>
        <end position="121"/>
    </location>
</feature>
<dbReference type="RefSeq" id="WP_133881125.1">
    <property type="nucleotide sequence ID" value="NZ_MWIN01000001.1"/>
</dbReference>
<organism evidence="2 3">
    <name type="scientific">Panacagrimonas perspica</name>
    <dbReference type="NCBI Taxonomy" id="381431"/>
    <lineage>
        <taxon>Bacteria</taxon>
        <taxon>Pseudomonadati</taxon>
        <taxon>Pseudomonadota</taxon>
        <taxon>Gammaproteobacteria</taxon>
        <taxon>Nevskiales</taxon>
        <taxon>Nevskiaceae</taxon>
        <taxon>Panacagrimonas</taxon>
    </lineage>
</organism>
<feature type="transmembrane region" description="Helical" evidence="1">
    <location>
        <begin position="39"/>
        <end position="59"/>
    </location>
</feature>
<evidence type="ECO:0000313" key="2">
    <source>
        <dbReference type="EMBL" id="TDU32640.1"/>
    </source>
</evidence>
<evidence type="ECO:0000256" key="1">
    <source>
        <dbReference type="SAM" id="Phobius"/>
    </source>
</evidence>
<dbReference type="EMBL" id="SOBT01000008">
    <property type="protein sequence ID" value="TDU32640.1"/>
    <property type="molecule type" value="Genomic_DNA"/>
</dbReference>
<evidence type="ECO:0008006" key="4">
    <source>
        <dbReference type="Google" id="ProtNLM"/>
    </source>
</evidence>
<protein>
    <recommendedName>
        <fullName evidence="4">Ferric reductase like protein</fullName>
    </recommendedName>
</protein>